<evidence type="ECO:0000313" key="2">
    <source>
        <dbReference type="EMBL" id="SFT91557.1"/>
    </source>
</evidence>
<dbReference type="PROSITE" id="PS51257">
    <property type="entry name" value="PROKAR_LIPOPROTEIN"/>
    <property type="match status" value="1"/>
</dbReference>
<keyword evidence="3" id="KW-1185">Reference proteome</keyword>
<name>A0A1I7BWL9_9FLAO</name>
<dbReference type="GO" id="GO:0043165">
    <property type="term" value="P:Gram-negative-bacterium-type cell outer membrane assembly"/>
    <property type="evidence" value="ECO:0007669"/>
    <property type="project" value="InterPro"/>
</dbReference>
<dbReference type="AlphaFoldDB" id="A0A1I7BWL9"/>
<sequence length="169" mass="19006">MMKFALFLVSFFLFTSCWPTSVGFKDGSIDPSWKHFSVETIKSEAANAPLNYAPLLTEDLKDEIQNRTGLKLNTGNQESQINISGNIIGYEIAPVAIQGNDNASKNRLTITAIFDIFITSPEEDMMQVRASRFADYDATQDLGSIETNLYEEVNRQIIQDVINQLLSNW</sequence>
<accession>A0A1I7BWL9</accession>
<feature type="chain" id="PRO_5014977507" evidence="1">
    <location>
        <begin position="20"/>
        <end position="169"/>
    </location>
</feature>
<dbReference type="Proteomes" id="UP000236454">
    <property type="component" value="Unassembled WGS sequence"/>
</dbReference>
<dbReference type="EMBL" id="FPAS01000008">
    <property type="protein sequence ID" value="SFT91557.1"/>
    <property type="molecule type" value="Genomic_DNA"/>
</dbReference>
<evidence type="ECO:0000313" key="3">
    <source>
        <dbReference type="Proteomes" id="UP000236454"/>
    </source>
</evidence>
<dbReference type="STRING" id="477690.SAMN05216474_3145"/>
<keyword evidence="1" id="KW-0732">Signal</keyword>
<protein>
    <submittedName>
        <fullName evidence="2">Lipopolysaccharide-assembly</fullName>
    </submittedName>
</protein>
<evidence type="ECO:0000256" key="1">
    <source>
        <dbReference type="SAM" id="SignalP"/>
    </source>
</evidence>
<feature type="signal peptide" evidence="1">
    <location>
        <begin position="1"/>
        <end position="19"/>
    </location>
</feature>
<dbReference type="InterPro" id="IPR007485">
    <property type="entry name" value="LPS_assembly_LptE"/>
</dbReference>
<organism evidence="2 3">
    <name type="scientific">Lishizhenia tianjinensis</name>
    <dbReference type="NCBI Taxonomy" id="477690"/>
    <lineage>
        <taxon>Bacteria</taxon>
        <taxon>Pseudomonadati</taxon>
        <taxon>Bacteroidota</taxon>
        <taxon>Flavobacteriia</taxon>
        <taxon>Flavobacteriales</taxon>
        <taxon>Crocinitomicaceae</taxon>
        <taxon>Lishizhenia</taxon>
    </lineage>
</organism>
<dbReference type="Pfam" id="PF04390">
    <property type="entry name" value="LptE"/>
    <property type="match status" value="1"/>
</dbReference>
<dbReference type="GO" id="GO:0019867">
    <property type="term" value="C:outer membrane"/>
    <property type="evidence" value="ECO:0007669"/>
    <property type="project" value="InterPro"/>
</dbReference>
<dbReference type="OrthoDB" id="9790776at2"/>
<gene>
    <name evidence="2" type="ORF">SAMN05216474_3145</name>
</gene>
<reference evidence="2 3" key="1">
    <citation type="submission" date="2016-10" db="EMBL/GenBank/DDBJ databases">
        <authorList>
            <person name="de Groot N.N."/>
        </authorList>
    </citation>
    <scope>NUCLEOTIDE SEQUENCE [LARGE SCALE GENOMIC DNA]</scope>
    <source>
        <strain evidence="2 3">CGMCC 1.7005</strain>
    </source>
</reference>
<proteinExistence type="predicted"/>